<feature type="domain" description="PTS EIIC type-3" evidence="19">
    <location>
        <begin position="9"/>
        <end position="410"/>
    </location>
</feature>
<evidence type="ECO:0000256" key="11">
    <source>
        <dbReference type="ARBA" id="ARBA00022777"/>
    </source>
</evidence>
<evidence type="ECO:0000259" key="18">
    <source>
        <dbReference type="PROSITE" id="PS51100"/>
    </source>
</evidence>
<keyword evidence="4" id="KW-0813">Transport</keyword>
<dbReference type="OrthoDB" id="1641940at2"/>
<feature type="transmembrane region" description="Helical" evidence="17">
    <location>
        <begin position="283"/>
        <end position="305"/>
    </location>
</feature>
<dbReference type="PROSITE" id="PS51105">
    <property type="entry name" value="PTS_EIIC_TYPE_3"/>
    <property type="match status" value="1"/>
</dbReference>
<dbReference type="Pfam" id="PF02302">
    <property type="entry name" value="PTS_IIB"/>
    <property type="match status" value="1"/>
</dbReference>
<evidence type="ECO:0000313" key="21">
    <source>
        <dbReference type="Proteomes" id="UP000195985"/>
    </source>
</evidence>
<evidence type="ECO:0000256" key="7">
    <source>
        <dbReference type="ARBA" id="ARBA00022597"/>
    </source>
</evidence>
<dbReference type="EMBL" id="FWEY01000005">
    <property type="protein sequence ID" value="SLM52185.1"/>
    <property type="molecule type" value="Genomic_DNA"/>
</dbReference>
<dbReference type="PROSITE" id="PS51100">
    <property type="entry name" value="PTS_EIIB_TYPE_3"/>
    <property type="match status" value="1"/>
</dbReference>
<dbReference type="STRING" id="43064.SAMN04488086_10777"/>
<name>A0A1W1IGP6_9LACT</name>
<dbReference type="InterPro" id="IPR051088">
    <property type="entry name" value="PTS_Sugar-EIIC/EIIB"/>
</dbReference>
<evidence type="ECO:0000256" key="1">
    <source>
        <dbReference type="ARBA" id="ARBA00004651"/>
    </source>
</evidence>
<dbReference type="Pfam" id="PF02378">
    <property type="entry name" value="PTS_EIIC"/>
    <property type="match status" value="1"/>
</dbReference>
<keyword evidence="10 17" id="KW-0812">Transmembrane</keyword>
<evidence type="ECO:0000256" key="5">
    <source>
        <dbReference type="ARBA" id="ARBA00022475"/>
    </source>
</evidence>
<dbReference type="GO" id="GO:1901264">
    <property type="term" value="P:carbohydrate derivative transport"/>
    <property type="evidence" value="ECO:0007669"/>
    <property type="project" value="TreeGrafter"/>
</dbReference>
<dbReference type="PANTHER" id="PTHR33989">
    <property type="match status" value="1"/>
</dbReference>
<dbReference type="NCBIfam" id="TIGR00410">
    <property type="entry name" value="lacE"/>
    <property type="match status" value="1"/>
</dbReference>
<keyword evidence="13 17" id="KW-0472">Membrane</keyword>
<evidence type="ECO:0000256" key="14">
    <source>
        <dbReference type="ARBA" id="ARBA00029639"/>
    </source>
</evidence>
<keyword evidence="9" id="KW-0598">Phosphotransferase system</keyword>
<keyword evidence="5" id="KW-1003">Cell membrane</keyword>
<evidence type="ECO:0000259" key="19">
    <source>
        <dbReference type="PROSITE" id="PS51105"/>
    </source>
</evidence>
<protein>
    <recommendedName>
        <fullName evidence="3">PTS system lactose-specific EIICB component</fullName>
        <ecNumber evidence="2">2.7.1.207</ecNumber>
    </recommendedName>
    <alternativeName>
        <fullName evidence="14">EIICB-Lac</fullName>
    </alternativeName>
</protein>
<dbReference type="InterPro" id="IPR013012">
    <property type="entry name" value="PTS_EIIB_3"/>
</dbReference>
<organism evidence="20 21">
    <name type="scientific">Trichococcus pasteurii</name>
    <dbReference type="NCBI Taxonomy" id="43064"/>
    <lineage>
        <taxon>Bacteria</taxon>
        <taxon>Bacillati</taxon>
        <taxon>Bacillota</taxon>
        <taxon>Bacilli</taxon>
        <taxon>Lactobacillales</taxon>
        <taxon>Carnobacteriaceae</taxon>
        <taxon>Trichococcus</taxon>
    </lineage>
</organism>
<evidence type="ECO:0000256" key="17">
    <source>
        <dbReference type="SAM" id="Phobius"/>
    </source>
</evidence>
<feature type="transmembrane region" description="Helical" evidence="17">
    <location>
        <begin position="31"/>
        <end position="51"/>
    </location>
</feature>
<dbReference type="NCBIfam" id="TIGR00394">
    <property type="entry name" value="lac_pts_IIC"/>
    <property type="match status" value="1"/>
</dbReference>
<dbReference type="InterPro" id="IPR003501">
    <property type="entry name" value="PTS_EIIB_2/3"/>
</dbReference>
<keyword evidence="8 20" id="KW-0808">Transferase</keyword>
<dbReference type="EC" id="2.7.1.207" evidence="2"/>
<evidence type="ECO:0000256" key="12">
    <source>
        <dbReference type="ARBA" id="ARBA00022989"/>
    </source>
</evidence>
<keyword evidence="6" id="KW-0597">Phosphoprotein</keyword>
<feature type="transmembrane region" description="Helical" evidence="17">
    <location>
        <begin position="340"/>
        <end position="360"/>
    </location>
</feature>
<sequence length="572" mass="61901">MMNALIAQIEKAKPFFEKVSRNIYLRAIRDGFISAMPVVLFSSIFLLIAYVPNIFGFSWSASTEALIMKPYGYTMGILGVLVAGTTAKALTDSFNRKLENTNQINFLSTMLASISGFLLLAADAVEGGGFANGFLGTKGLLTAFLVAFITVNIYHITVKNNVTIRMPEEVPPNISQVFKDIIPFTLVIVVLYGLDIVTRNIMGTNVAESIIKLFEPLFTAADGYLGITIIFGAYALFWFVGIHGPSIVEPAIAAITYANIETNFQLLQAGQHADKILTSGTQMFIVTMGGTGATLVVPFMFMWLSKSKRNKAIGRASVVPTFFGVNEPILFGAPIVLNPVFFVPFIFAPIANVWIFKFFVDVLGMNSFSVNLPWTTPGPLGIVIGTGFGLMSLVLALTLIVVDVVIYYPFFKVYDAQILEEEKAGVSSTDSLKEKVEGSFDTKKAKAVLASVDANENDPKVFENKIIEAKNVLVLCAGGGTSGLLANALNKAAAEYGAPVKAAAGSYGAHMDIMKDYDLVILAPQVASNYEDIKQDTDRLGVKLAKTQGGQYIKLTRDGQGALAFVQEQFED</sequence>
<dbReference type="Gene3D" id="3.40.50.2300">
    <property type="match status" value="1"/>
</dbReference>
<evidence type="ECO:0000256" key="13">
    <source>
        <dbReference type="ARBA" id="ARBA00023136"/>
    </source>
</evidence>
<evidence type="ECO:0000256" key="4">
    <source>
        <dbReference type="ARBA" id="ARBA00022448"/>
    </source>
</evidence>
<dbReference type="GO" id="GO:0009401">
    <property type="term" value="P:phosphoenolpyruvate-dependent sugar phosphotransferase system"/>
    <property type="evidence" value="ECO:0007669"/>
    <property type="project" value="UniProtKB-KW"/>
</dbReference>
<evidence type="ECO:0000256" key="8">
    <source>
        <dbReference type="ARBA" id="ARBA00022679"/>
    </source>
</evidence>
<accession>A0A1W1IGP6</accession>
<dbReference type="GO" id="GO:0005886">
    <property type="term" value="C:plasma membrane"/>
    <property type="evidence" value="ECO:0007669"/>
    <property type="project" value="UniProtKB-SubCell"/>
</dbReference>
<dbReference type="InterPro" id="IPR003352">
    <property type="entry name" value="PTS_EIIC"/>
</dbReference>
<feature type="transmembrane region" description="Helical" evidence="17">
    <location>
        <begin position="380"/>
        <end position="408"/>
    </location>
</feature>
<dbReference type="AlphaFoldDB" id="A0A1W1IGP6"/>
<feature type="transmembrane region" description="Helical" evidence="17">
    <location>
        <begin position="103"/>
        <end position="122"/>
    </location>
</feature>
<feature type="modified residue" description="Phosphocysteine; by EIIA" evidence="16">
    <location>
        <position position="476"/>
    </location>
</feature>
<evidence type="ECO:0000256" key="6">
    <source>
        <dbReference type="ARBA" id="ARBA00022553"/>
    </source>
</evidence>
<feature type="transmembrane region" description="Helical" evidence="17">
    <location>
        <begin position="217"/>
        <end position="240"/>
    </location>
</feature>
<evidence type="ECO:0000313" key="20">
    <source>
        <dbReference type="EMBL" id="SLM52185.1"/>
    </source>
</evidence>
<dbReference type="SUPFAM" id="SSF52794">
    <property type="entry name" value="PTS system IIB component-like"/>
    <property type="match status" value="1"/>
</dbReference>
<keyword evidence="12 17" id="KW-1133">Transmembrane helix</keyword>
<dbReference type="GO" id="GO:0022869">
    <property type="term" value="F:protein-N(PI)-phosphohistidine-lactose phosphotransferase system transporter activity"/>
    <property type="evidence" value="ECO:0007669"/>
    <property type="project" value="InterPro"/>
</dbReference>
<keyword evidence="11" id="KW-0418">Kinase</keyword>
<evidence type="ECO:0000256" key="9">
    <source>
        <dbReference type="ARBA" id="ARBA00022683"/>
    </source>
</evidence>
<keyword evidence="21" id="KW-1185">Reference proteome</keyword>
<dbReference type="PANTHER" id="PTHR33989:SF8">
    <property type="entry name" value="PERMEASE IIC COMPONENT"/>
    <property type="match status" value="1"/>
</dbReference>
<comment type="subcellular location">
    <subcellularLocation>
        <location evidence="1">Cell membrane</location>
        <topology evidence="1">Multi-pass membrane protein</topology>
    </subcellularLocation>
</comment>
<evidence type="ECO:0000256" key="16">
    <source>
        <dbReference type="PROSITE-ProRule" id="PRU00423"/>
    </source>
</evidence>
<evidence type="ECO:0000256" key="2">
    <source>
        <dbReference type="ARBA" id="ARBA00012802"/>
    </source>
</evidence>
<dbReference type="NCBIfam" id="TIGR00853">
    <property type="entry name" value="pts-lac"/>
    <property type="match status" value="1"/>
</dbReference>
<keyword evidence="7" id="KW-0762">Sugar transport</keyword>
<feature type="transmembrane region" description="Helical" evidence="17">
    <location>
        <begin position="134"/>
        <end position="156"/>
    </location>
</feature>
<feature type="domain" description="PTS EIIB type-3" evidence="18">
    <location>
        <begin position="469"/>
        <end position="572"/>
    </location>
</feature>
<dbReference type="InterPro" id="IPR004801">
    <property type="entry name" value="LacE"/>
</dbReference>
<evidence type="ECO:0000256" key="15">
    <source>
        <dbReference type="ARBA" id="ARBA00048444"/>
    </source>
</evidence>
<dbReference type="InterPro" id="IPR036095">
    <property type="entry name" value="PTS_EIIB-like_sf"/>
</dbReference>
<evidence type="ECO:0000256" key="10">
    <source>
        <dbReference type="ARBA" id="ARBA00022692"/>
    </source>
</evidence>
<proteinExistence type="predicted"/>
<dbReference type="GO" id="GO:0016301">
    <property type="term" value="F:kinase activity"/>
    <property type="evidence" value="ECO:0007669"/>
    <property type="project" value="UniProtKB-KW"/>
</dbReference>
<dbReference type="Proteomes" id="UP000195985">
    <property type="component" value="Unassembled WGS sequence"/>
</dbReference>
<evidence type="ECO:0000256" key="3">
    <source>
        <dbReference type="ARBA" id="ARBA00020834"/>
    </source>
</evidence>
<comment type="catalytic activity">
    <reaction evidence="15">
        <text>lactose(out) + N(pros)-phospho-L-histidyl-[protein] = lactose 6-phosphate(in) + L-histidyl-[protein]</text>
        <dbReference type="Rhea" id="RHEA:42400"/>
        <dbReference type="Rhea" id="RHEA-COMP:9745"/>
        <dbReference type="Rhea" id="RHEA-COMP:9746"/>
        <dbReference type="ChEBI" id="CHEBI:17716"/>
        <dbReference type="ChEBI" id="CHEBI:29979"/>
        <dbReference type="ChEBI" id="CHEBI:64837"/>
        <dbReference type="ChEBI" id="CHEBI:79080"/>
        <dbReference type="EC" id="2.7.1.207"/>
    </reaction>
</comment>
<reference evidence="21" key="1">
    <citation type="submission" date="2016-04" db="EMBL/GenBank/DDBJ databases">
        <authorList>
            <person name="Strepis N."/>
        </authorList>
    </citation>
    <scope>NUCLEOTIDE SEQUENCE [LARGE SCALE GENOMIC DNA]</scope>
</reference>
<gene>
    <name evidence="20" type="ORF">TPAS_1866</name>
</gene>
<feature type="transmembrane region" description="Helical" evidence="17">
    <location>
        <begin position="71"/>
        <end position="91"/>
    </location>
</feature>
<dbReference type="InterPro" id="IPR004501">
    <property type="entry name" value="PTS_EIIC_3"/>
</dbReference>